<protein>
    <submittedName>
        <fullName evidence="2">DUF2842 domain-containing protein</fullName>
    </submittedName>
</protein>
<reference evidence="2 3" key="1">
    <citation type="submission" date="2023-09" db="EMBL/GenBank/DDBJ databases">
        <title>Xinfangfangia sedmenti sp. nov., isolated the sedment.</title>
        <authorList>
            <person name="Xu L."/>
        </authorList>
    </citation>
    <scope>NUCLEOTIDE SEQUENCE [LARGE SCALE GENOMIC DNA]</scope>
    <source>
        <strain evidence="2 3">LG-4</strain>
    </source>
</reference>
<evidence type="ECO:0000313" key="3">
    <source>
        <dbReference type="Proteomes" id="UP001247754"/>
    </source>
</evidence>
<keyword evidence="3" id="KW-1185">Reference proteome</keyword>
<keyword evidence="1" id="KW-1133">Transmembrane helix</keyword>
<dbReference type="EMBL" id="JAVKPH010000006">
    <property type="protein sequence ID" value="MDR5652516.1"/>
    <property type="molecule type" value="Genomic_DNA"/>
</dbReference>
<keyword evidence="1" id="KW-0812">Transmembrane</keyword>
<comment type="caution">
    <text evidence="2">The sequence shown here is derived from an EMBL/GenBank/DDBJ whole genome shotgun (WGS) entry which is preliminary data.</text>
</comment>
<keyword evidence="1" id="KW-0472">Membrane</keyword>
<accession>A0ABU1F6L4</accession>
<organism evidence="2 3">
    <name type="scientific">Ruixingdingia sedimenti</name>
    <dbReference type="NCBI Taxonomy" id="3073604"/>
    <lineage>
        <taxon>Bacteria</taxon>
        <taxon>Pseudomonadati</taxon>
        <taxon>Pseudomonadota</taxon>
        <taxon>Alphaproteobacteria</taxon>
        <taxon>Rhodobacterales</taxon>
        <taxon>Paracoccaceae</taxon>
        <taxon>Ruixingdingia</taxon>
    </lineage>
</organism>
<feature type="transmembrane region" description="Helical" evidence="1">
    <location>
        <begin position="41"/>
        <end position="59"/>
    </location>
</feature>
<sequence>MTHRSRKRLALLILLVGLPVYIVAAVSLVNMLDRPPIWAELLVYIALGFVWILPFRFVFRGVAHGDPADEKAGEPPDPPA</sequence>
<dbReference type="Pfam" id="PF11003">
    <property type="entry name" value="DUF2842"/>
    <property type="match status" value="1"/>
</dbReference>
<proteinExistence type="predicted"/>
<dbReference type="RefSeq" id="WP_310456761.1">
    <property type="nucleotide sequence ID" value="NZ_JAVKPH010000006.1"/>
</dbReference>
<dbReference type="InterPro" id="IPR021265">
    <property type="entry name" value="DUF2842"/>
</dbReference>
<evidence type="ECO:0000313" key="2">
    <source>
        <dbReference type="EMBL" id="MDR5652516.1"/>
    </source>
</evidence>
<dbReference type="Proteomes" id="UP001247754">
    <property type="component" value="Unassembled WGS sequence"/>
</dbReference>
<gene>
    <name evidence="2" type="ORF">RGD00_07870</name>
</gene>
<evidence type="ECO:0000256" key="1">
    <source>
        <dbReference type="SAM" id="Phobius"/>
    </source>
</evidence>
<name>A0ABU1F6L4_9RHOB</name>